<dbReference type="Pfam" id="PF23544">
    <property type="entry name" value="AtuA_ferredoxin"/>
    <property type="match status" value="1"/>
</dbReference>
<sequence>MTADKMIRIGGASGFWGESDMAVPQLLKAAETGSGLDYIVFDYLAEITMSIMARARAKNPDLGYATDFVSAVIKPHIGAIAKQGIKLISNAGGTNPVACAAAVQAVIADAGLDLKVAVVTGDDLTSRAAEFSSRREMFSGEAFPDPENIASINAYLGAFPIAAALDQGADIVITGRCVDSSVTLGACIHEFGWSRDDLNQLAGASLAGHILECGPQATGGNFTDWESIADSMDNAGYPIAEISGDGSFIATKPEGTGGIVNIGTVGEQMLYEIGDPQAYMLPDVVCDFSAVTLEQLSDNRVAVSDAIGHAAPDSYKTCATYSDGWKMVAPFFFIGMDAKRKAESFAKNALKRTRTKLRASNAGDFDEVLIETLGDDSHFGAFGQAAETRELVLKIGVKHRDPQATMLLLKEATGMGLATPPGLALFAGGRPKPSPVVRLFSLLVPKSEVSISVTVGDGSQEFAEAKGAAFDAASIQRPDPPARPGNTEPMTEVPLIALAWGRSGDKGDKSNIGILPRDPKFAPYIWAALSEDMVRERFAHFLAKPEASDSVERFYMPGTGAINFLLHDILGGGGVASMRNDPQGKSYAQILLAAPVSIPQSLQSSLAKAL</sequence>
<dbReference type="InterPro" id="IPR010839">
    <property type="entry name" value="AtuA_N"/>
</dbReference>
<dbReference type="EMBL" id="BAAAEM010000002">
    <property type="protein sequence ID" value="GAA0476545.1"/>
    <property type="molecule type" value="Genomic_DNA"/>
</dbReference>
<proteinExistence type="predicted"/>
<name>A0ABP3KCS1_9SPHN</name>
<evidence type="ECO:0000259" key="2">
    <source>
        <dbReference type="Pfam" id="PF23544"/>
    </source>
</evidence>
<evidence type="ECO:0000259" key="1">
    <source>
        <dbReference type="Pfam" id="PF07287"/>
    </source>
</evidence>
<dbReference type="PANTHER" id="PTHR47708:SF2">
    <property type="entry name" value="SI:CH73-132F6.5"/>
    <property type="match status" value="1"/>
</dbReference>
<evidence type="ECO:0000313" key="3">
    <source>
        <dbReference type="EMBL" id="GAA0476545.1"/>
    </source>
</evidence>
<gene>
    <name evidence="3" type="ORF">GCM10009096_17910</name>
</gene>
<evidence type="ECO:0000313" key="4">
    <source>
        <dbReference type="Proteomes" id="UP001500713"/>
    </source>
</evidence>
<reference evidence="4" key="1">
    <citation type="journal article" date="2019" name="Int. J. Syst. Evol. Microbiol.">
        <title>The Global Catalogue of Microorganisms (GCM) 10K type strain sequencing project: providing services to taxonomists for standard genome sequencing and annotation.</title>
        <authorList>
            <consortium name="The Broad Institute Genomics Platform"/>
            <consortium name="The Broad Institute Genome Sequencing Center for Infectious Disease"/>
            <person name="Wu L."/>
            <person name="Ma J."/>
        </authorList>
    </citation>
    <scope>NUCLEOTIDE SEQUENCE [LARGE SCALE GENOMIC DNA]</scope>
    <source>
        <strain evidence="4">JCM 14162</strain>
    </source>
</reference>
<dbReference type="RefSeq" id="WP_229954873.1">
    <property type="nucleotide sequence ID" value="NZ_BAAAEM010000002.1"/>
</dbReference>
<protein>
    <submittedName>
        <fullName evidence="3">DUF1446 domain-containing protein</fullName>
    </submittedName>
</protein>
<dbReference type="PANTHER" id="PTHR47708">
    <property type="match status" value="1"/>
</dbReference>
<dbReference type="Proteomes" id="UP001500713">
    <property type="component" value="Unassembled WGS sequence"/>
</dbReference>
<feature type="domain" description="Acyclic terpene utilisation N-terminal" evidence="1">
    <location>
        <begin position="7"/>
        <end position="454"/>
    </location>
</feature>
<keyword evidence="4" id="KW-1185">Reference proteome</keyword>
<comment type="caution">
    <text evidence="3">The sequence shown here is derived from an EMBL/GenBank/DDBJ whole genome shotgun (WGS) entry which is preliminary data.</text>
</comment>
<organism evidence="3 4">
    <name type="scientific">Parasphingorhabdus litoris</name>
    <dbReference type="NCBI Taxonomy" id="394733"/>
    <lineage>
        <taxon>Bacteria</taxon>
        <taxon>Pseudomonadati</taxon>
        <taxon>Pseudomonadota</taxon>
        <taxon>Alphaproteobacteria</taxon>
        <taxon>Sphingomonadales</taxon>
        <taxon>Sphingomonadaceae</taxon>
        <taxon>Parasphingorhabdus</taxon>
    </lineage>
</organism>
<dbReference type="InterPro" id="IPR056362">
    <property type="entry name" value="AtuA-like_ferredoxin_dom"/>
</dbReference>
<accession>A0ABP3KCS1</accession>
<feature type="domain" description="AtuA-like ferredoxin-fold" evidence="2">
    <location>
        <begin position="493"/>
        <end position="596"/>
    </location>
</feature>
<dbReference type="Pfam" id="PF07287">
    <property type="entry name" value="AtuA"/>
    <property type="match status" value="1"/>
</dbReference>